<protein>
    <submittedName>
        <fullName evidence="1">Uncharacterized protein</fullName>
    </submittedName>
</protein>
<organism evidence="1 2">
    <name type="scientific">Candidatus Schekmanbacteria bacterium RBG_13_48_7</name>
    <dbReference type="NCBI Taxonomy" id="1817878"/>
    <lineage>
        <taxon>Bacteria</taxon>
        <taxon>Candidatus Schekmaniibacteriota</taxon>
    </lineage>
</organism>
<sequence>MKIQSLLNNMLKFWFVLIAFFLLSVYCTDTWGASYVAAVGSDGTNRYLKIARISNIGSVPSVEQIEFNISTDFLTNVYDVAFLNTPGCCVLRLAVLGDCTHLTLNEFSLCNGDTHRIEGTIIIYDIVPSGALEIKKLKKVSYSEWFDTTWGTGEGSYIHNEMHRIAGLASGGFLVEAVGGMHWCGSYWPEPSNNYNKLIFFNNEYNQKFMTDGATPYVTPEDIAGLAGTSVDRFVWNWQGVAGSPGHVNRYQVDWENNQIIHEATLKGSSGGMYYPYSLSSLPELGSHIASGGFIVAEAGGQNPETLGAYNVKPDFPDGTYYECSVLNWGCYQPGDIKELLGISSGAANIYSIIRRDATNYNLFGIDQDTGNYTDLGFIFSWSGSPWTLIRSDGDAILSHSVEEGAYTSVQSIQTSWTEANLTEDLLAKTATLGDGVAT</sequence>
<gene>
    <name evidence="1" type="ORF">A2161_20490</name>
</gene>
<name>A0A1F7RK28_9BACT</name>
<dbReference type="Proteomes" id="UP000179266">
    <property type="component" value="Unassembled WGS sequence"/>
</dbReference>
<proteinExistence type="predicted"/>
<dbReference type="AlphaFoldDB" id="A0A1F7RK28"/>
<comment type="caution">
    <text evidence="1">The sequence shown here is derived from an EMBL/GenBank/DDBJ whole genome shotgun (WGS) entry which is preliminary data.</text>
</comment>
<dbReference type="EMBL" id="MGDD01000338">
    <property type="protein sequence ID" value="OGL41882.1"/>
    <property type="molecule type" value="Genomic_DNA"/>
</dbReference>
<evidence type="ECO:0000313" key="2">
    <source>
        <dbReference type="Proteomes" id="UP000179266"/>
    </source>
</evidence>
<reference evidence="1 2" key="1">
    <citation type="journal article" date="2016" name="Nat. Commun.">
        <title>Thousands of microbial genomes shed light on interconnected biogeochemical processes in an aquifer system.</title>
        <authorList>
            <person name="Anantharaman K."/>
            <person name="Brown C.T."/>
            <person name="Hug L.A."/>
            <person name="Sharon I."/>
            <person name="Castelle C.J."/>
            <person name="Probst A.J."/>
            <person name="Thomas B.C."/>
            <person name="Singh A."/>
            <person name="Wilkins M.J."/>
            <person name="Karaoz U."/>
            <person name="Brodie E.L."/>
            <person name="Williams K.H."/>
            <person name="Hubbard S.S."/>
            <person name="Banfield J.F."/>
        </authorList>
    </citation>
    <scope>NUCLEOTIDE SEQUENCE [LARGE SCALE GENOMIC DNA]</scope>
</reference>
<accession>A0A1F7RK28</accession>
<evidence type="ECO:0000313" key="1">
    <source>
        <dbReference type="EMBL" id="OGL41882.1"/>
    </source>
</evidence>